<evidence type="ECO:0000313" key="3">
    <source>
        <dbReference type="Proteomes" id="UP000291072"/>
    </source>
</evidence>
<dbReference type="Proteomes" id="UP000291072">
    <property type="component" value="Unassembled WGS sequence"/>
</dbReference>
<dbReference type="AlphaFoldDB" id="A0A4R0XTK6"/>
<dbReference type="InterPro" id="IPR007395">
    <property type="entry name" value="Zn_peptidase_2"/>
</dbReference>
<protein>
    <submittedName>
        <fullName evidence="2">Uncharacterized protein</fullName>
    </submittedName>
</protein>
<feature type="transmembrane region" description="Helical" evidence="1">
    <location>
        <begin position="221"/>
        <end position="242"/>
    </location>
</feature>
<evidence type="ECO:0000313" key="2">
    <source>
        <dbReference type="EMBL" id="TCG11097.1"/>
    </source>
</evidence>
<feature type="transmembrane region" description="Helical" evidence="1">
    <location>
        <begin position="176"/>
        <end position="200"/>
    </location>
</feature>
<feature type="transmembrane region" description="Helical" evidence="1">
    <location>
        <begin position="20"/>
        <end position="41"/>
    </location>
</feature>
<keyword evidence="1" id="KW-1133">Transmembrane helix</keyword>
<feature type="transmembrane region" description="Helical" evidence="1">
    <location>
        <begin position="132"/>
        <end position="156"/>
    </location>
</feature>
<reference evidence="2 3" key="1">
    <citation type="submission" date="2018-02" db="EMBL/GenBank/DDBJ databases">
        <title>Mycoplasma marinum and Mycoplasma todarodis sp. nov., moderately halophilic and psychrotolerant mycoplasmas isolated from cephalopods.</title>
        <authorList>
            <person name="Viver T."/>
        </authorList>
    </citation>
    <scope>NUCLEOTIDE SEQUENCE [LARGE SCALE GENOMIC DNA]</scope>
    <source>
        <strain evidence="2 3">5H</strain>
    </source>
</reference>
<sequence>MKNITWEEWQHDKLLMGLTIALLIAFAAVLIMSIVVFVVYVKTSWIERENSKNVTGGDLARTILNEEGMSDVEIKPSYFYAKYWNHSKRKKTFRLRPWTVNRRSIWTMTEAAQQTVVSTWRRKKGRMGTAFTIFRIPTILSVISVILSIGTLIYVYLKFRTGDGLAINSSEGKKTIAILIIAFTVIATLTAWADVMKLSIIRKHVTPILQKQGFTEKEMRLFKLIYTSRLILAIAIALYNTIRLMLQIAASTKGEGGNK</sequence>
<dbReference type="OrthoDB" id="9827404at2"/>
<dbReference type="Pfam" id="PF04298">
    <property type="entry name" value="Zn_peptidase_2"/>
    <property type="match status" value="1"/>
</dbReference>
<keyword evidence="1" id="KW-0472">Membrane</keyword>
<dbReference type="RefSeq" id="WP_131613442.1">
    <property type="nucleotide sequence ID" value="NZ_PSZP01000013.1"/>
</dbReference>
<gene>
    <name evidence="2" type="ORF">C4B25_02285</name>
</gene>
<evidence type="ECO:0000256" key="1">
    <source>
        <dbReference type="SAM" id="Phobius"/>
    </source>
</evidence>
<dbReference type="EMBL" id="PSZP01000013">
    <property type="protein sequence ID" value="TCG11097.1"/>
    <property type="molecule type" value="Genomic_DNA"/>
</dbReference>
<keyword evidence="3" id="KW-1185">Reference proteome</keyword>
<comment type="caution">
    <text evidence="2">The sequence shown here is derived from an EMBL/GenBank/DDBJ whole genome shotgun (WGS) entry which is preliminary data.</text>
</comment>
<organism evidence="2 3">
    <name type="scientific">Mycoplasma todarodis</name>
    <dbReference type="NCBI Taxonomy" id="1937191"/>
    <lineage>
        <taxon>Bacteria</taxon>
        <taxon>Bacillati</taxon>
        <taxon>Mycoplasmatota</taxon>
        <taxon>Mollicutes</taxon>
        <taxon>Mycoplasmataceae</taxon>
        <taxon>Mycoplasma</taxon>
    </lineage>
</organism>
<accession>A0A4R0XTK6</accession>
<keyword evidence="1" id="KW-0812">Transmembrane</keyword>
<proteinExistence type="predicted"/>
<name>A0A4R0XTK6_9MOLU</name>